<dbReference type="GO" id="GO:0015074">
    <property type="term" value="P:DNA integration"/>
    <property type="evidence" value="ECO:0007669"/>
    <property type="project" value="InterPro"/>
</dbReference>
<evidence type="ECO:0000313" key="6">
    <source>
        <dbReference type="EMBL" id="AAL68641.1"/>
    </source>
</evidence>
<feature type="region of interest" description="Disordered" evidence="3">
    <location>
        <begin position="288"/>
        <end position="312"/>
    </location>
</feature>
<evidence type="ECO:0000256" key="3">
    <source>
        <dbReference type="SAM" id="MobiDB-lite"/>
    </source>
</evidence>
<dbReference type="InterPro" id="IPR054722">
    <property type="entry name" value="PolX-like_BBD"/>
</dbReference>
<evidence type="ECO:0000256" key="2">
    <source>
        <dbReference type="PROSITE-ProRule" id="PRU00047"/>
    </source>
</evidence>
<keyword evidence="1" id="KW-0064">Aspartyl protease</keyword>
<dbReference type="InterPro" id="IPR057670">
    <property type="entry name" value="SH3_retrovirus"/>
</dbReference>
<dbReference type="EMBL" id="AF458765">
    <property type="protein sequence ID" value="AAL68641.1"/>
    <property type="molecule type" value="Genomic_DNA"/>
</dbReference>
<reference evidence="6" key="1">
    <citation type="journal article" date="2002" name="Genome Biol.">
        <title>Long terminal repeat retrotransposons of Oryza sativa.</title>
        <authorList>
            <person name="McCarthy E.M."/>
            <person name="Liu J."/>
            <person name="Lizhi G."/>
            <person name="McDonald J.F."/>
        </authorList>
    </citation>
    <scope>NUCLEOTIDE SEQUENCE</scope>
</reference>
<dbReference type="Pfam" id="PF25597">
    <property type="entry name" value="SH3_retrovirus"/>
    <property type="match status" value="1"/>
</dbReference>
<keyword evidence="1" id="KW-0378">Hydrolase</keyword>
<dbReference type="Pfam" id="PF22936">
    <property type="entry name" value="Pol_BBD"/>
    <property type="match status" value="1"/>
</dbReference>
<dbReference type="GO" id="GO:0008270">
    <property type="term" value="F:zinc ion binding"/>
    <property type="evidence" value="ECO:0007669"/>
    <property type="project" value="UniProtKB-KW"/>
</dbReference>
<organism evidence="6">
    <name type="scientific">Oryza sativa subsp. japonica</name>
    <name type="common">Rice</name>
    <dbReference type="NCBI Taxonomy" id="39947"/>
    <lineage>
        <taxon>Eukaryota</taxon>
        <taxon>Viridiplantae</taxon>
        <taxon>Streptophyta</taxon>
        <taxon>Embryophyta</taxon>
        <taxon>Tracheophyta</taxon>
        <taxon>Spermatophyta</taxon>
        <taxon>Magnoliopsida</taxon>
        <taxon>Liliopsida</taxon>
        <taxon>Poales</taxon>
        <taxon>Poaceae</taxon>
        <taxon>BOP clade</taxon>
        <taxon>Oryzoideae</taxon>
        <taxon>Oryzeae</taxon>
        <taxon>Oryzinae</taxon>
        <taxon>Oryza</taxon>
        <taxon>Oryza sativa</taxon>
    </lineage>
</organism>
<protein>
    <submittedName>
        <fullName evidence="6">Polyprotein</fullName>
    </submittedName>
</protein>
<dbReference type="InterPro" id="IPR001878">
    <property type="entry name" value="Znf_CCHC"/>
</dbReference>
<keyword evidence="1" id="KW-0645">Protease</keyword>
<dbReference type="SUPFAM" id="SSF53098">
    <property type="entry name" value="Ribonuclease H-like"/>
    <property type="match status" value="1"/>
</dbReference>
<dbReference type="PANTHER" id="PTHR11439">
    <property type="entry name" value="GAG-POL-RELATED RETROTRANSPOSON"/>
    <property type="match status" value="1"/>
</dbReference>
<evidence type="ECO:0000259" key="5">
    <source>
        <dbReference type="PROSITE" id="PS50994"/>
    </source>
</evidence>
<dbReference type="Pfam" id="PF07727">
    <property type="entry name" value="RVT_2"/>
    <property type="match status" value="1"/>
</dbReference>
<dbReference type="InterPro" id="IPR001584">
    <property type="entry name" value="Integrase_cat-core"/>
</dbReference>
<name>Q8W153_ORYSJ</name>
<dbReference type="InterPro" id="IPR036397">
    <property type="entry name" value="RNaseH_sf"/>
</dbReference>
<dbReference type="Pfam" id="PF13976">
    <property type="entry name" value="gag_pre-integrs"/>
    <property type="match status" value="1"/>
</dbReference>
<feature type="domain" description="Integrase catalytic" evidence="5">
    <location>
        <begin position="553"/>
        <end position="718"/>
    </location>
</feature>
<accession>Q8W153</accession>
<dbReference type="InterPro" id="IPR036875">
    <property type="entry name" value="Znf_CCHC_sf"/>
</dbReference>
<keyword evidence="2" id="KW-0863">Zinc-finger</keyword>
<dbReference type="GO" id="GO:0003676">
    <property type="term" value="F:nucleic acid binding"/>
    <property type="evidence" value="ECO:0007669"/>
    <property type="project" value="InterPro"/>
</dbReference>
<dbReference type="GO" id="GO:0004190">
    <property type="term" value="F:aspartic-type endopeptidase activity"/>
    <property type="evidence" value="ECO:0007669"/>
    <property type="project" value="UniProtKB-KW"/>
</dbReference>
<dbReference type="PROSITE" id="PS50158">
    <property type="entry name" value="ZF_CCHC"/>
    <property type="match status" value="1"/>
</dbReference>
<dbReference type="Pfam" id="PF00098">
    <property type="entry name" value="zf-CCHC"/>
    <property type="match status" value="1"/>
</dbReference>
<dbReference type="InterPro" id="IPR025724">
    <property type="entry name" value="GAG-pre-integrase_dom"/>
</dbReference>
<evidence type="ECO:0000259" key="4">
    <source>
        <dbReference type="PROSITE" id="PS50158"/>
    </source>
</evidence>
<dbReference type="CDD" id="cd09272">
    <property type="entry name" value="RNase_HI_RT_Ty1"/>
    <property type="match status" value="1"/>
</dbReference>
<evidence type="ECO:0000256" key="1">
    <source>
        <dbReference type="ARBA" id="ARBA00022750"/>
    </source>
</evidence>
<dbReference type="Gene3D" id="3.30.420.10">
    <property type="entry name" value="Ribonuclease H-like superfamily/Ribonuclease H"/>
    <property type="match status" value="1"/>
</dbReference>
<dbReference type="SUPFAM" id="SSF56672">
    <property type="entry name" value="DNA/RNA polymerases"/>
    <property type="match status" value="1"/>
</dbReference>
<keyword evidence="2" id="KW-0479">Metal-binding</keyword>
<dbReference type="InterPro" id="IPR013103">
    <property type="entry name" value="RVT_2"/>
</dbReference>
<dbReference type="InterPro" id="IPR012337">
    <property type="entry name" value="RNaseH-like_sf"/>
</dbReference>
<dbReference type="InterPro" id="IPR043502">
    <property type="entry name" value="DNA/RNA_pol_sf"/>
</dbReference>
<dbReference type="SUPFAM" id="SSF57756">
    <property type="entry name" value="Retrovirus zinc finger-like domains"/>
    <property type="match status" value="1"/>
</dbReference>
<keyword evidence="2" id="KW-0862">Zinc</keyword>
<dbReference type="PANTHER" id="PTHR11439:SF467">
    <property type="entry name" value="INTEGRASE CATALYTIC DOMAIN-CONTAINING PROTEIN"/>
    <property type="match status" value="1"/>
</dbReference>
<dbReference type="SMART" id="SM00343">
    <property type="entry name" value="ZnF_C2HC"/>
    <property type="match status" value="1"/>
</dbReference>
<dbReference type="Pfam" id="PF14223">
    <property type="entry name" value="Retrotran_gag_2"/>
    <property type="match status" value="1"/>
</dbReference>
<proteinExistence type="predicted"/>
<dbReference type="PROSITE" id="PS50994">
    <property type="entry name" value="INTEGRASE"/>
    <property type="match status" value="1"/>
</dbReference>
<feature type="domain" description="CCHC-type" evidence="4">
    <location>
        <begin position="268"/>
        <end position="281"/>
    </location>
</feature>
<dbReference type="Pfam" id="PF00665">
    <property type="entry name" value="rve"/>
    <property type="match status" value="1"/>
</dbReference>
<dbReference type="Gene3D" id="4.10.60.10">
    <property type="entry name" value="Zinc finger, CCHC-type"/>
    <property type="match status" value="1"/>
</dbReference>
<sequence>MAENQGIEQVMGKLVDMLAKKFSEASTTSNAIIPHTESILKIELMQNEIKLEGVKNYLSWSRRALLILKTKGLEGYVTGEVKEPENTSSVEWKTWSTTNSLVVAWLLTSLIPAIATTVETISSASEMWKTLTKLYSGEGNVMLMVEAQEKISALRQGERSVAEYVAELKSLWSDLDHYDPLGLEHSDCIAKMKKWVERRRVIEFLKGLNPEFEGRRDAMFHQTTLPTLDEAIAAMAQEELKKKVLPSAAPCSPSPTYAIVQGKETRECFNCGEMGHLMRDCHAPRKPTYGRGRGVDRGGTRGGRGYAGRSNRGRGYGYRGDYKANAVTLEEGSSGTTPDNVANFAHSTSGSFNQAFMSMNTSHSSWILDSGASRHVTGMSGEFTSYKPYSFAHKETIQTADGTSCQVKGEGIVQCTPSITLSSVLYVHSFPVNLISISSLVDNMDCRVSLDRENCLIQERRTGKKLGIGIRRDGLWYLDRRGTNEDVCALMASTSKEVTEVLLLHCRLGHISFEIMSKMFPVEFSKVDKHMLICDACEYGKHTRTSYVSRGLRSILPFMLIHSDVWTSPVVSMSGMKYFVTFIDCYSRMTWLYLMRHKDEVLKCFQNFYAYIKNHFNARVQFIRTDNGGEYMNSEFGHFLSLEGILHQTSCPDTPPQNGVAERKNRHLLEIARSLMYTMNVPKFLWSEAVMTAAYLINRTPSRILGMKTPYEMIFGKNEFVVPPRVFGCTCFVRDHRPSIGKLDPRAVKCIFIGYSSSQKGYKCWSPSERRTFVSMDVTFRESVPFYGEKTDISSLFVDLDDLTRGDHDQQKEGEILGLKENEQSKGKIVVGEIPCAIGDPVQEQEWRKPHEEENLQVYTRRMRLPTTQQVEVDDQVSDDLTHVQVSSESGGEQIEIREEESNLPIAIRKGMRSNAGKPPQRYGFEIGDESGDENDIANYVSYTSLSSTYRAFVASLNSAIIPKDWKEAKQDPRWHQAMLDELEALEKNKTWDLVSYPNGKKVVNCKWVYAVKQNPDGKVERYKARLVAKGYSQTYGIDYDETFAPVAKMSTVRTIISCAVNFDWPLHQLDVKNAFLHGDLQEEVYMEIPPGFATLQTKGKVLRLKKSLYGLKQSPRAWFDRFRRAMCAMGYKQCNGDHTVFYHHSGDHITILAVYVDDMIITGNDCSEITRLKQNLSKEFEVKDLGQLKYFLGIEIARSPRGIVLSQRKYALDLLSDTGMLGCRPASTPVDQNHKLCAESGNPVNKERYQRLVGRLIYLCHTRPDITYAVSMVSRYMHDPRSGHMDAVYRILRYLKGSPGKGLWFKKNGHLEVEGYCDAHWASCPDDRRSTSGYCVFVGGNLVSWRSKKQPVVSRSTAEAEYRAMSVSLSELLWLRNLLSELMLPVDTPMKLWCDNKSAISIANNPVQHDRTKHVELDRFFIKEKLDEGVLELEFVMSGGQVADCFTKGLGVKECNSSCDKMGMIDIYHPS</sequence>